<dbReference type="EMBL" id="MU277202">
    <property type="protein sequence ID" value="KAI0063638.1"/>
    <property type="molecule type" value="Genomic_DNA"/>
</dbReference>
<reference evidence="1" key="1">
    <citation type="submission" date="2021-03" db="EMBL/GenBank/DDBJ databases">
        <authorList>
            <consortium name="DOE Joint Genome Institute"/>
            <person name="Ahrendt S."/>
            <person name="Looney B.P."/>
            <person name="Miyauchi S."/>
            <person name="Morin E."/>
            <person name="Drula E."/>
            <person name="Courty P.E."/>
            <person name="Chicoki N."/>
            <person name="Fauchery L."/>
            <person name="Kohler A."/>
            <person name="Kuo A."/>
            <person name="Labutti K."/>
            <person name="Pangilinan J."/>
            <person name="Lipzen A."/>
            <person name="Riley R."/>
            <person name="Andreopoulos W."/>
            <person name="He G."/>
            <person name="Johnson J."/>
            <person name="Barry K.W."/>
            <person name="Grigoriev I.V."/>
            <person name="Nagy L."/>
            <person name="Hibbett D."/>
            <person name="Henrissat B."/>
            <person name="Matheny P.B."/>
            <person name="Labbe J."/>
            <person name="Martin F."/>
        </authorList>
    </citation>
    <scope>NUCLEOTIDE SEQUENCE</scope>
    <source>
        <strain evidence="1">HHB10654</strain>
    </source>
</reference>
<accession>A0ACB8T680</accession>
<sequence>MHKISGYLLATALGPHFVTQNFFIILGYPRKHLNSPSSGRCRGAPGPSARYAATESSPTPDHVFIPATTRRLQMHSYRLTPTQTPASLTSDHVYITASVHAPLLPLIRYPETAHSRSVPANS</sequence>
<organism evidence="1 2">
    <name type="scientific">Artomyces pyxidatus</name>
    <dbReference type="NCBI Taxonomy" id="48021"/>
    <lineage>
        <taxon>Eukaryota</taxon>
        <taxon>Fungi</taxon>
        <taxon>Dikarya</taxon>
        <taxon>Basidiomycota</taxon>
        <taxon>Agaricomycotina</taxon>
        <taxon>Agaricomycetes</taxon>
        <taxon>Russulales</taxon>
        <taxon>Auriscalpiaceae</taxon>
        <taxon>Artomyces</taxon>
    </lineage>
</organism>
<reference evidence="1" key="2">
    <citation type="journal article" date="2022" name="New Phytol.">
        <title>Evolutionary transition to the ectomycorrhizal habit in the genomes of a hyperdiverse lineage of mushroom-forming fungi.</title>
        <authorList>
            <person name="Looney B."/>
            <person name="Miyauchi S."/>
            <person name="Morin E."/>
            <person name="Drula E."/>
            <person name="Courty P.E."/>
            <person name="Kohler A."/>
            <person name="Kuo A."/>
            <person name="LaButti K."/>
            <person name="Pangilinan J."/>
            <person name="Lipzen A."/>
            <person name="Riley R."/>
            <person name="Andreopoulos W."/>
            <person name="He G."/>
            <person name="Johnson J."/>
            <person name="Nolan M."/>
            <person name="Tritt A."/>
            <person name="Barry K.W."/>
            <person name="Grigoriev I.V."/>
            <person name="Nagy L.G."/>
            <person name="Hibbett D."/>
            <person name="Henrissat B."/>
            <person name="Matheny P.B."/>
            <person name="Labbe J."/>
            <person name="Martin F.M."/>
        </authorList>
    </citation>
    <scope>NUCLEOTIDE SEQUENCE</scope>
    <source>
        <strain evidence="1">HHB10654</strain>
    </source>
</reference>
<comment type="caution">
    <text evidence="1">The sequence shown here is derived from an EMBL/GenBank/DDBJ whole genome shotgun (WGS) entry which is preliminary data.</text>
</comment>
<name>A0ACB8T680_9AGAM</name>
<keyword evidence="2" id="KW-1185">Reference proteome</keyword>
<proteinExistence type="predicted"/>
<evidence type="ECO:0000313" key="1">
    <source>
        <dbReference type="EMBL" id="KAI0063638.1"/>
    </source>
</evidence>
<gene>
    <name evidence="1" type="ORF">BV25DRAFT_1824202</name>
</gene>
<dbReference type="Proteomes" id="UP000814140">
    <property type="component" value="Unassembled WGS sequence"/>
</dbReference>
<protein>
    <submittedName>
        <fullName evidence="1">Uncharacterized protein</fullName>
    </submittedName>
</protein>
<evidence type="ECO:0000313" key="2">
    <source>
        <dbReference type="Proteomes" id="UP000814140"/>
    </source>
</evidence>